<dbReference type="Pfam" id="PF00089">
    <property type="entry name" value="Trypsin"/>
    <property type="match status" value="1"/>
</dbReference>
<sequence>QVRQVKTIVMHPDFDMLSYESSIALMQLDVPLEYNAAMRPVCLPNRTETLSSSSLCTASGWRIIKKVPVLEKKIRKICERNYYFSYPGGITARMLSTGFASEGGQNS</sequence>
<proteinExistence type="predicted"/>
<dbReference type="SUPFAM" id="SSF50494">
    <property type="entry name" value="Trypsin-like serine proteases"/>
    <property type="match status" value="1"/>
</dbReference>
<organism evidence="3 4">
    <name type="scientific">Nycticryphes semicollaris</name>
    <dbReference type="NCBI Taxonomy" id="227226"/>
    <lineage>
        <taxon>Eukaryota</taxon>
        <taxon>Metazoa</taxon>
        <taxon>Chordata</taxon>
        <taxon>Craniata</taxon>
        <taxon>Vertebrata</taxon>
        <taxon>Euteleostomi</taxon>
        <taxon>Archelosauria</taxon>
        <taxon>Archosauria</taxon>
        <taxon>Dinosauria</taxon>
        <taxon>Saurischia</taxon>
        <taxon>Theropoda</taxon>
        <taxon>Coelurosauria</taxon>
        <taxon>Aves</taxon>
        <taxon>Neognathae</taxon>
        <taxon>Neoaves</taxon>
        <taxon>Charadriiformes</taxon>
        <taxon>Rostratulidae</taxon>
        <taxon>Nycticryphes</taxon>
    </lineage>
</organism>
<name>A0A7L1HGF9_9CHAR</name>
<dbReference type="InterPro" id="IPR001254">
    <property type="entry name" value="Trypsin_dom"/>
</dbReference>
<dbReference type="AlphaFoldDB" id="A0A7L1HGF9"/>
<protein>
    <submittedName>
        <fullName evidence="3">OVCH1 protein</fullName>
    </submittedName>
</protein>
<feature type="non-terminal residue" evidence="3">
    <location>
        <position position="1"/>
    </location>
</feature>
<accession>A0A7L1HGF9</accession>
<comment type="caution">
    <text evidence="3">The sequence shown here is derived from an EMBL/GenBank/DDBJ whole genome shotgun (WGS) entry which is preliminary data.</text>
</comment>
<keyword evidence="4" id="KW-1185">Reference proteome</keyword>
<dbReference type="InterPro" id="IPR009003">
    <property type="entry name" value="Peptidase_S1_PA"/>
</dbReference>
<dbReference type="InterPro" id="IPR043504">
    <property type="entry name" value="Peptidase_S1_PA_chymotrypsin"/>
</dbReference>
<dbReference type="EMBL" id="VXBJ01002763">
    <property type="protein sequence ID" value="NXN25328.1"/>
    <property type="molecule type" value="Genomic_DNA"/>
</dbReference>
<evidence type="ECO:0000259" key="2">
    <source>
        <dbReference type="Pfam" id="PF00089"/>
    </source>
</evidence>
<dbReference type="Proteomes" id="UP000586634">
    <property type="component" value="Unassembled WGS sequence"/>
</dbReference>
<reference evidence="3 4" key="1">
    <citation type="submission" date="2019-09" db="EMBL/GenBank/DDBJ databases">
        <title>Bird 10,000 Genomes (B10K) Project - Family phase.</title>
        <authorList>
            <person name="Zhang G."/>
        </authorList>
    </citation>
    <scope>NUCLEOTIDE SEQUENCE [LARGE SCALE GENOMIC DNA]</scope>
    <source>
        <strain evidence="3">B10K-DU-002-14</strain>
        <tissue evidence="3">Muscle</tissue>
    </source>
</reference>
<dbReference type="Gene3D" id="2.40.10.10">
    <property type="entry name" value="Trypsin-like serine proteases"/>
    <property type="match status" value="1"/>
</dbReference>
<feature type="non-terminal residue" evidence="3">
    <location>
        <position position="107"/>
    </location>
</feature>
<dbReference type="GO" id="GO:0004252">
    <property type="term" value="F:serine-type endopeptidase activity"/>
    <property type="evidence" value="ECO:0007669"/>
    <property type="project" value="InterPro"/>
</dbReference>
<evidence type="ECO:0000256" key="1">
    <source>
        <dbReference type="ARBA" id="ARBA00023157"/>
    </source>
</evidence>
<evidence type="ECO:0000313" key="4">
    <source>
        <dbReference type="Proteomes" id="UP000586634"/>
    </source>
</evidence>
<evidence type="ECO:0000313" key="3">
    <source>
        <dbReference type="EMBL" id="NXN25328.1"/>
    </source>
</evidence>
<dbReference type="GO" id="GO:0006508">
    <property type="term" value="P:proteolysis"/>
    <property type="evidence" value="ECO:0007669"/>
    <property type="project" value="InterPro"/>
</dbReference>
<dbReference type="PANTHER" id="PTHR24252">
    <property type="entry name" value="ACROSIN-RELATED"/>
    <property type="match status" value="1"/>
</dbReference>
<dbReference type="PANTHER" id="PTHR24252:SF18">
    <property type="entry name" value="OVOCHYMASE 1"/>
    <property type="match status" value="1"/>
</dbReference>
<gene>
    <name evidence="3" type="primary">Ovch1</name>
    <name evidence="3" type="ORF">NYCSEM_R15771</name>
</gene>
<dbReference type="OrthoDB" id="6380398at2759"/>
<feature type="domain" description="Peptidase S1" evidence="2">
    <location>
        <begin position="1"/>
        <end position="102"/>
    </location>
</feature>
<keyword evidence="1" id="KW-1015">Disulfide bond</keyword>